<comment type="caution">
    <text evidence="10">The sequence shown here is derived from an EMBL/GenBank/DDBJ whole genome shotgun (WGS) entry which is preliminary data.</text>
</comment>
<feature type="transmembrane region" description="Helical" evidence="7">
    <location>
        <begin position="6"/>
        <end position="24"/>
    </location>
</feature>
<name>A0ABS4IQU9_9BACL</name>
<dbReference type="InterPro" id="IPR023090">
    <property type="entry name" value="UPF0702_alpha/beta_dom_sf"/>
</dbReference>
<evidence type="ECO:0000256" key="2">
    <source>
        <dbReference type="ARBA" id="ARBA00006448"/>
    </source>
</evidence>
<proteinExistence type="inferred from homology"/>
<evidence type="ECO:0000256" key="3">
    <source>
        <dbReference type="ARBA" id="ARBA00022475"/>
    </source>
</evidence>
<evidence type="ECO:0000256" key="5">
    <source>
        <dbReference type="ARBA" id="ARBA00022989"/>
    </source>
</evidence>
<dbReference type="InterPro" id="IPR007353">
    <property type="entry name" value="DUF421"/>
</dbReference>
<keyword evidence="6 7" id="KW-0472">Membrane</keyword>
<feature type="domain" description="YetF-like N-terminal transmembrane" evidence="9">
    <location>
        <begin position="3"/>
        <end position="76"/>
    </location>
</feature>
<keyword evidence="11" id="KW-1185">Reference proteome</keyword>
<evidence type="ECO:0000259" key="8">
    <source>
        <dbReference type="Pfam" id="PF04239"/>
    </source>
</evidence>
<dbReference type="InterPro" id="IPR048454">
    <property type="entry name" value="YetF_N"/>
</dbReference>
<evidence type="ECO:0000256" key="7">
    <source>
        <dbReference type="SAM" id="Phobius"/>
    </source>
</evidence>
<dbReference type="PANTHER" id="PTHR34582:SF5">
    <property type="entry name" value="UPF0702 TRANSMEMBRANE PROTEIN YETF"/>
    <property type="match status" value="1"/>
</dbReference>
<protein>
    <submittedName>
        <fullName evidence="10">Uncharacterized membrane protein YcaP (DUF421 family)</fullName>
    </submittedName>
</protein>
<organism evidence="10 11">
    <name type="scientific">Paenibacillus eucommiae</name>
    <dbReference type="NCBI Taxonomy" id="1355755"/>
    <lineage>
        <taxon>Bacteria</taxon>
        <taxon>Bacillati</taxon>
        <taxon>Bacillota</taxon>
        <taxon>Bacilli</taxon>
        <taxon>Bacillales</taxon>
        <taxon>Paenibacillaceae</taxon>
        <taxon>Paenibacillus</taxon>
    </lineage>
</organism>
<keyword evidence="5 7" id="KW-1133">Transmembrane helix</keyword>
<dbReference type="PANTHER" id="PTHR34582">
    <property type="entry name" value="UPF0702 TRANSMEMBRANE PROTEIN YCAP"/>
    <property type="match status" value="1"/>
</dbReference>
<accession>A0ABS4IQU9</accession>
<evidence type="ECO:0000313" key="10">
    <source>
        <dbReference type="EMBL" id="MBP1989893.1"/>
    </source>
</evidence>
<dbReference type="Pfam" id="PF04239">
    <property type="entry name" value="DUF421"/>
    <property type="match status" value="1"/>
</dbReference>
<gene>
    <name evidence="10" type="ORF">J2Z66_001491</name>
</gene>
<evidence type="ECO:0000313" key="11">
    <source>
        <dbReference type="Proteomes" id="UP001519287"/>
    </source>
</evidence>
<evidence type="ECO:0000256" key="6">
    <source>
        <dbReference type="ARBA" id="ARBA00023136"/>
    </source>
</evidence>
<evidence type="ECO:0000259" key="9">
    <source>
        <dbReference type="Pfam" id="PF20730"/>
    </source>
</evidence>
<dbReference type="EMBL" id="JAGGLB010000003">
    <property type="protein sequence ID" value="MBP1989893.1"/>
    <property type="molecule type" value="Genomic_DNA"/>
</dbReference>
<dbReference type="Gene3D" id="3.30.240.20">
    <property type="entry name" value="bsu07140 like domains"/>
    <property type="match status" value="2"/>
</dbReference>
<reference evidence="10 11" key="1">
    <citation type="submission" date="2021-03" db="EMBL/GenBank/DDBJ databases">
        <title>Genomic Encyclopedia of Type Strains, Phase IV (KMG-IV): sequencing the most valuable type-strain genomes for metagenomic binning, comparative biology and taxonomic classification.</title>
        <authorList>
            <person name="Goeker M."/>
        </authorList>
    </citation>
    <scope>NUCLEOTIDE SEQUENCE [LARGE SCALE GENOMIC DNA]</scope>
    <source>
        <strain evidence="10 11">DSM 26048</strain>
    </source>
</reference>
<evidence type="ECO:0000256" key="4">
    <source>
        <dbReference type="ARBA" id="ARBA00022692"/>
    </source>
</evidence>
<feature type="domain" description="YetF C-terminal" evidence="8">
    <location>
        <begin position="80"/>
        <end position="213"/>
    </location>
</feature>
<keyword evidence="3" id="KW-1003">Cell membrane</keyword>
<keyword evidence="4 7" id="KW-0812">Transmembrane</keyword>
<dbReference type="RefSeq" id="WP_209970669.1">
    <property type="nucleotide sequence ID" value="NZ_JAGGLB010000003.1"/>
</dbReference>
<dbReference type="Proteomes" id="UP001519287">
    <property type="component" value="Unassembled WGS sequence"/>
</dbReference>
<evidence type="ECO:0000256" key="1">
    <source>
        <dbReference type="ARBA" id="ARBA00004651"/>
    </source>
</evidence>
<dbReference type="Pfam" id="PF20730">
    <property type="entry name" value="YetF_N"/>
    <property type="match status" value="1"/>
</dbReference>
<comment type="similarity">
    <text evidence="2">Belongs to the UPF0702 family.</text>
</comment>
<sequence>MFIMIFLKLAIGFLGLWVITFVIGKKEIGQITPLDFFTAILLSEIVGNTIYDDNVTYLHLIYALFLWMLFSYSIEKLSNHFIQFRRLTEGRAVLLVDKGEINQKLLQACKLDFNQLIVMLREKEIFDFSEVAYVLYETNGKISVIKKPEYEYVRIKDLGLQVKQESPSIPVIEKGQILLDTIRGIKMNEVHIRSMAKEQGFTEIKEIAYAEYNQEENKLVIIKKR</sequence>
<comment type="subcellular location">
    <subcellularLocation>
        <location evidence="1">Cell membrane</location>
        <topology evidence="1">Multi-pass membrane protein</topology>
    </subcellularLocation>
</comment>
<feature type="transmembrane region" description="Helical" evidence="7">
    <location>
        <begin position="57"/>
        <end position="74"/>
    </location>
</feature>